<keyword evidence="1" id="KW-1015">Disulfide bond</keyword>
<dbReference type="PANTHER" id="PTHR10424">
    <property type="entry name" value="VIRAL ENVELOPE PROTEIN"/>
    <property type="match status" value="1"/>
</dbReference>
<dbReference type="Gene3D" id="1.10.287.210">
    <property type="match status" value="1"/>
</dbReference>
<reference evidence="2 3" key="1">
    <citation type="submission" date="2019-09" db="EMBL/GenBank/DDBJ databases">
        <title>Bird 10,000 Genomes (B10K) Project - Family phase.</title>
        <authorList>
            <person name="Zhang G."/>
        </authorList>
    </citation>
    <scope>NUCLEOTIDE SEQUENCE [LARGE SCALE GENOMIC DNA]</scope>
    <source>
        <strain evidence="2">B10K-DU-004-15</strain>
        <tissue evidence="2">Mixed tissue sample</tissue>
    </source>
</reference>
<sequence length="86" mass="9346">LIPSLGVSELEKAIVNISAVIEHIQNQASDAIMALQEWVLSLFHVVLQNRMALNFLLASQGGMCTVINTSCCSYVDQSGRINKDLA</sequence>
<accession>A0A7K4REX7</accession>
<comment type="caution">
    <text evidence="2">The sequence shown here is derived from an EMBL/GenBank/DDBJ whole genome shotgun (WGS) entry which is preliminary data.</text>
</comment>
<proteinExistence type="predicted"/>
<dbReference type="Pfam" id="PF00429">
    <property type="entry name" value="TLV_coat"/>
    <property type="match status" value="1"/>
</dbReference>
<dbReference type="EMBL" id="VYZA01003206">
    <property type="protein sequence ID" value="NWQ71928.1"/>
    <property type="molecule type" value="Genomic_DNA"/>
</dbReference>
<protein>
    <submittedName>
        <fullName evidence="2">ERVV2 protein</fullName>
    </submittedName>
</protein>
<dbReference type="AlphaFoldDB" id="A0A7K4REX7"/>
<evidence type="ECO:0000256" key="1">
    <source>
        <dbReference type="ARBA" id="ARBA00023157"/>
    </source>
</evidence>
<feature type="non-terminal residue" evidence="2">
    <location>
        <position position="86"/>
    </location>
</feature>
<gene>
    <name evidence="2" type="primary">Ervv2_1</name>
    <name evidence="2" type="ORF">NEOCIN_R15693</name>
</gene>
<keyword evidence="3" id="KW-1185">Reference proteome</keyword>
<name>A0A7K4REX7_9TYRA</name>
<dbReference type="PANTHER" id="PTHR10424:SF73">
    <property type="entry name" value="ENDOGENOUS RETROVIRUS GROUP FC1 ENV POLYPROTEIN-RELATED"/>
    <property type="match status" value="1"/>
</dbReference>
<evidence type="ECO:0000313" key="3">
    <source>
        <dbReference type="Proteomes" id="UP000556200"/>
    </source>
</evidence>
<dbReference type="InterPro" id="IPR018154">
    <property type="entry name" value="TLV/ENV_coat_polyprotein"/>
</dbReference>
<dbReference type="SUPFAM" id="SSF58069">
    <property type="entry name" value="Virus ectodomain"/>
    <property type="match status" value="1"/>
</dbReference>
<dbReference type="Proteomes" id="UP000556200">
    <property type="component" value="Unassembled WGS sequence"/>
</dbReference>
<evidence type="ECO:0000313" key="2">
    <source>
        <dbReference type="EMBL" id="NWQ71928.1"/>
    </source>
</evidence>
<organism evidence="2 3">
    <name type="scientific">Neopipo cinnamomea</name>
    <dbReference type="NCBI Taxonomy" id="456388"/>
    <lineage>
        <taxon>Eukaryota</taxon>
        <taxon>Metazoa</taxon>
        <taxon>Chordata</taxon>
        <taxon>Craniata</taxon>
        <taxon>Vertebrata</taxon>
        <taxon>Euteleostomi</taxon>
        <taxon>Archelosauria</taxon>
        <taxon>Archosauria</taxon>
        <taxon>Dinosauria</taxon>
        <taxon>Saurischia</taxon>
        <taxon>Theropoda</taxon>
        <taxon>Coelurosauria</taxon>
        <taxon>Aves</taxon>
        <taxon>Neognathae</taxon>
        <taxon>Neoaves</taxon>
        <taxon>Telluraves</taxon>
        <taxon>Australaves</taxon>
        <taxon>Passeriformes</taxon>
        <taxon>Tyrannidae</taxon>
        <taxon>Neopipo</taxon>
    </lineage>
</organism>
<feature type="non-terminal residue" evidence="2">
    <location>
        <position position="1"/>
    </location>
</feature>